<proteinExistence type="predicted"/>
<dbReference type="Proteomes" id="UP001162030">
    <property type="component" value="Chromosome"/>
</dbReference>
<evidence type="ECO:0000313" key="2">
    <source>
        <dbReference type="Proteomes" id="UP001162030"/>
    </source>
</evidence>
<gene>
    <name evidence="1" type="ORF">MSZNOR_0374</name>
</gene>
<reference evidence="1 2" key="1">
    <citation type="submission" date="2023-03" db="EMBL/GenBank/DDBJ databases">
        <authorList>
            <person name="Pearce D."/>
        </authorList>
    </citation>
    <scope>NUCLEOTIDE SEQUENCE [LARGE SCALE GENOMIC DNA]</scope>
    <source>
        <strain evidence="1">Msz</strain>
    </source>
</reference>
<protein>
    <submittedName>
        <fullName evidence="1">Uncharacterized protein</fullName>
    </submittedName>
</protein>
<keyword evidence="2" id="KW-1185">Reference proteome</keyword>
<dbReference type="EMBL" id="OX458333">
    <property type="protein sequence ID" value="CAI8736074.1"/>
    <property type="molecule type" value="Genomic_DNA"/>
</dbReference>
<accession>A0ABM9HWK8</accession>
<name>A0ABM9HWK8_9GAMM</name>
<sequence>MRRGAAVISERFARGFHPGWRLFGQSLDGVPSKCCPGAECEAFLEKQPAVQETAAGCWRQASRFVCLFVAHRASFSKEKQLSILLRSEDAGHCSFRPSIFECERPARRQGEKVFAFQARIGKIRLGLSEEGFGCGVTSTAFGHGENFDKKSR</sequence>
<organism evidence="1 2">
    <name type="scientific">Methylocaldum szegediense</name>
    <dbReference type="NCBI Taxonomy" id="73780"/>
    <lineage>
        <taxon>Bacteria</taxon>
        <taxon>Pseudomonadati</taxon>
        <taxon>Pseudomonadota</taxon>
        <taxon>Gammaproteobacteria</taxon>
        <taxon>Methylococcales</taxon>
        <taxon>Methylococcaceae</taxon>
        <taxon>Methylocaldum</taxon>
    </lineage>
</organism>
<evidence type="ECO:0000313" key="1">
    <source>
        <dbReference type="EMBL" id="CAI8736074.1"/>
    </source>
</evidence>